<dbReference type="Pfam" id="PF10099">
    <property type="entry name" value="RskA_C"/>
    <property type="match status" value="1"/>
</dbReference>
<keyword evidence="2" id="KW-0812">Transmembrane</keyword>
<dbReference type="SUPFAM" id="SSF56954">
    <property type="entry name" value="Outer membrane efflux proteins (OEP)"/>
    <property type="match status" value="1"/>
</dbReference>
<dbReference type="GO" id="GO:0016989">
    <property type="term" value="F:sigma factor antagonist activity"/>
    <property type="evidence" value="ECO:0007669"/>
    <property type="project" value="TreeGrafter"/>
</dbReference>
<dbReference type="Proteomes" id="UP000321954">
    <property type="component" value="Chromosome"/>
</dbReference>
<gene>
    <name evidence="4" type="ORF">FK178_06020</name>
</gene>
<sequence length="262" mass="29214">MDINEYINSGILELYVYGALTEEESAEVTRILKQYPDVKAEVEEIEAALLNLSAAVAPNNPEFLINSIKSKLSGNHNLTRPPKTSNLPSYIGWAASILLLVGLFFMFNKNRELRESLQALQAEKAQMESQIVDARESADKTRELLNVLRDRSILRVELQGQEVAPQAFATAYWDENTNTTYIDARDLPPPPRGMVYQVWSLKLQPLTPTSIGLLENFEEDENQIFVLSNSNESEAFGITLEPAGGSESPTMEQLYTLGVVSS</sequence>
<dbReference type="AlphaFoldDB" id="A0A5B8YKC4"/>
<dbReference type="RefSeq" id="WP_146832149.1">
    <property type="nucleotide sequence ID" value="NZ_CP042476.1"/>
</dbReference>
<keyword evidence="1" id="KW-0175">Coiled coil</keyword>
<accession>A0A5B8YKC4</accession>
<keyword evidence="5" id="KW-1185">Reference proteome</keyword>
<evidence type="ECO:0000259" key="3">
    <source>
        <dbReference type="Pfam" id="PF10099"/>
    </source>
</evidence>
<keyword evidence="2" id="KW-0472">Membrane</keyword>
<evidence type="ECO:0000313" key="4">
    <source>
        <dbReference type="EMBL" id="QED37297.1"/>
    </source>
</evidence>
<evidence type="ECO:0000313" key="5">
    <source>
        <dbReference type="Proteomes" id="UP000321954"/>
    </source>
</evidence>
<feature type="coiled-coil region" evidence="1">
    <location>
        <begin position="110"/>
        <end position="151"/>
    </location>
</feature>
<dbReference type="PANTHER" id="PTHR37461:SF1">
    <property type="entry name" value="ANTI-SIGMA-K FACTOR RSKA"/>
    <property type="match status" value="1"/>
</dbReference>
<keyword evidence="2" id="KW-1133">Transmembrane helix</keyword>
<feature type="transmembrane region" description="Helical" evidence="2">
    <location>
        <begin position="90"/>
        <end position="107"/>
    </location>
</feature>
<dbReference type="EMBL" id="CP042476">
    <property type="protein sequence ID" value="QED37297.1"/>
    <property type="molecule type" value="Genomic_DNA"/>
</dbReference>
<dbReference type="KEGG" id="anp:FK178_06020"/>
<protein>
    <submittedName>
        <fullName evidence="4">Anti-sigma factor</fullName>
    </submittedName>
</protein>
<reference evidence="4 5" key="1">
    <citation type="submission" date="2019-08" db="EMBL/GenBank/DDBJ databases">
        <title>Antarcticibacterium arcticum sp. nov., a bacterium isolated from marine sediment of the Canadian Beaufort Sea.</title>
        <authorList>
            <person name="Lee Y.M."/>
            <person name="Baek K."/>
            <person name="Lee D.-H."/>
            <person name="Shin S.C."/>
            <person name="Jin Y.K."/>
            <person name="Park Y."/>
        </authorList>
    </citation>
    <scope>NUCLEOTIDE SEQUENCE [LARGE SCALE GENOMIC DNA]</scope>
    <source>
        <strain evidence="4 5">PAMC 28998</strain>
    </source>
</reference>
<dbReference type="PANTHER" id="PTHR37461">
    <property type="entry name" value="ANTI-SIGMA-K FACTOR RSKA"/>
    <property type="match status" value="1"/>
</dbReference>
<proteinExistence type="predicted"/>
<organism evidence="4 5">
    <name type="scientific">Antarcticibacterium arcticum</name>
    <dbReference type="NCBI Taxonomy" id="2585771"/>
    <lineage>
        <taxon>Bacteria</taxon>
        <taxon>Pseudomonadati</taxon>
        <taxon>Bacteroidota</taxon>
        <taxon>Flavobacteriia</taxon>
        <taxon>Flavobacteriales</taxon>
        <taxon>Flavobacteriaceae</taxon>
        <taxon>Antarcticibacterium</taxon>
    </lineage>
</organism>
<evidence type="ECO:0000256" key="1">
    <source>
        <dbReference type="SAM" id="Coils"/>
    </source>
</evidence>
<dbReference type="OrthoDB" id="1420916at2"/>
<dbReference type="GO" id="GO:0005886">
    <property type="term" value="C:plasma membrane"/>
    <property type="evidence" value="ECO:0007669"/>
    <property type="project" value="InterPro"/>
</dbReference>
<dbReference type="InterPro" id="IPR051474">
    <property type="entry name" value="Anti-sigma-K/W_factor"/>
</dbReference>
<dbReference type="GO" id="GO:0006417">
    <property type="term" value="P:regulation of translation"/>
    <property type="evidence" value="ECO:0007669"/>
    <property type="project" value="TreeGrafter"/>
</dbReference>
<dbReference type="InterPro" id="IPR018764">
    <property type="entry name" value="RskA_C"/>
</dbReference>
<name>A0A5B8YKC4_9FLAO</name>
<feature type="domain" description="Anti-sigma K factor RskA C-terminal" evidence="3">
    <location>
        <begin position="94"/>
        <end position="250"/>
    </location>
</feature>
<evidence type="ECO:0000256" key="2">
    <source>
        <dbReference type="SAM" id="Phobius"/>
    </source>
</evidence>